<protein>
    <recommendedName>
        <fullName evidence="4">PrgI family protein</fullName>
    </recommendedName>
</protein>
<comment type="caution">
    <text evidence="2">The sequence shown here is derived from an EMBL/GenBank/DDBJ whole genome shotgun (WGS) entry which is preliminary data.</text>
</comment>
<feature type="transmembrane region" description="Helical" evidence="1">
    <location>
        <begin position="47"/>
        <end position="66"/>
    </location>
</feature>
<accession>A0A1F5NS81</accession>
<dbReference type="EMBL" id="MFEJ01000009">
    <property type="protein sequence ID" value="OGE80521.1"/>
    <property type="molecule type" value="Genomic_DNA"/>
</dbReference>
<keyword evidence="1" id="KW-0472">Membrane</keyword>
<reference evidence="2 3" key="1">
    <citation type="journal article" date="2016" name="Nat. Commun.">
        <title>Thousands of microbial genomes shed light on interconnected biogeochemical processes in an aquifer system.</title>
        <authorList>
            <person name="Anantharaman K."/>
            <person name="Brown C.T."/>
            <person name="Hug L.A."/>
            <person name="Sharon I."/>
            <person name="Castelle C.J."/>
            <person name="Probst A.J."/>
            <person name="Thomas B.C."/>
            <person name="Singh A."/>
            <person name="Wilkins M.J."/>
            <person name="Karaoz U."/>
            <person name="Brodie E.L."/>
            <person name="Williams K.H."/>
            <person name="Hubbard S.S."/>
            <person name="Banfield J.F."/>
        </authorList>
    </citation>
    <scope>NUCLEOTIDE SEQUENCE [LARGE SCALE GENOMIC DNA]</scope>
</reference>
<keyword evidence="1" id="KW-1133">Transmembrane helix</keyword>
<name>A0A1F5NS81_9BACT</name>
<evidence type="ECO:0000256" key="1">
    <source>
        <dbReference type="SAM" id="Phobius"/>
    </source>
</evidence>
<organism evidence="2 3">
    <name type="scientific">Candidatus Doudnabacteria bacterium RIFCSPHIGHO2_01_FULL_45_18</name>
    <dbReference type="NCBI Taxonomy" id="1817823"/>
    <lineage>
        <taxon>Bacteria</taxon>
        <taxon>Candidatus Doudnaibacteriota</taxon>
    </lineage>
</organism>
<proteinExistence type="predicted"/>
<dbReference type="InterPro" id="IPR024414">
    <property type="entry name" value="Uncharacterised_PrgI"/>
</dbReference>
<gene>
    <name evidence="2" type="ORF">A2660_01510</name>
</gene>
<keyword evidence="1" id="KW-0812">Transmembrane</keyword>
<dbReference type="Proteomes" id="UP000176233">
    <property type="component" value="Unassembled WGS sequence"/>
</dbReference>
<dbReference type="AlphaFoldDB" id="A0A1F5NS81"/>
<sequence length="138" mass="15542">MQYALPQFTDVEDKLIGPLTLKQFLFLFATGLVILFFYSLLKFSIFFFFFSLPVLAVGVGLSFGALNGRPLYAYIGTFINYATRPQVRVFKREEPNVSTSVKKAEPAVVQTATSAQTESRLKKLAYILDQRPKDLDNG</sequence>
<dbReference type="Pfam" id="PF12666">
    <property type="entry name" value="PrgI"/>
    <property type="match status" value="1"/>
</dbReference>
<evidence type="ECO:0000313" key="2">
    <source>
        <dbReference type="EMBL" id="OGE80521.1"/>
    </source>
</evidence>
<feature type="transmembrane region" description="Helical" evidence="1">
    <location>
        <begin position="24"/>
        <end position="41"/>
    </location>
</feature>
<evidence type="ECO:0000313" key="3">
    <source>
        <dbReference type="Proteomes" id="UP000176233"/>
    </source>
</evidence>
<evidence type="ECO:0008006" key="4">
    <source>
        <dbReference type="Google" id="ProtNLM"/>
    </source>
</evidence>